<gene>
    <name evidence="2" type="ORF">CC1G_10156</name>
</gene>
<organism evidence="2 3">
    <name type="scientific">Coprinopsis cinerea (strain Okayama-7 / 130 / ATCC MYA-4618 / FGSC 9003)</name>
    <name type="common">Inky cap fungus</name>
    <name type="synonym">Hormographiella aspergillata</name>
    <dbReference type="NCBI Taxonomy" id="240176"/>
    <lineage>
        <taxon>Eukaryota</taxon>
        <taxon>Fungi</taxon>
        <taxon>Dikarya</taxon>
        <taxon>Basidiomycota</taxon>
        <taxon>Agaricomycotina</taxon>
        <taxon>Agaricomycetes</taxon>
        <taxon>Agaricomycetidae</taxon>
        <taxon>Agaricales</taxon>
        <taxon>Agaricineae</taxon>
        <taxon>Psathyrellaceae</taxon>
        <taxon>Coprinopsis</taxon>
    </lineage>
</organism>
<dbReference type="HOGENOM" id="CLU_618227_0_0_1"/>
<feature type="region of interest" description="Disordered" evidence="1">
    <location>
        <begin position="1"/>
        <end position="20"/>
    </location>
</feature>
<evidence type="ECO:0000256" key="1">
    <source>
        <dbReference type="SAM" id="MobiDB-lite"/>
    </source>
</evidence>
<feature type="region of interest" description="Disordered" evidence="1">
    <location>
        <begin position="351"/>
        <end position="404"/>
    </location>
</feature>
<sequence length="443" mass="48856">MPANTTSGNNFTTKKDPVRKQLIAKKKKQKFSDALFQMRMEAKKVLPTVFESEEAPDANSTAIDEEDDLDGDWVIEITDADIDEAWTCPFSIYDAPSSTSSKDSQRVGGDQVLEIEPTRDDVVRQSARTTVLEEDSEESLPLLLDMTGDVLDAAEEQAARIQRYVGAYTYRVRDGLSPRRAVAGVLRPWRVKALSTMSSDFPQVLIKAFASYLKTQKMGVAVVATRFLRFDRTKRVIKTASKRPVKALRHNELIKGHILSNTSKPPTPPLLTTHQPTTTMQSLSLWSSKKPSDTPAPPLKTYINTENMAVDEILAYQDRLSRGGTPYIPDGPSPTHAGGLGCFAGRDTLGGFLHSESDNEEDEDGNDQPMGAKKGGTRTRNSSPRGSSSSASSTYSGASKNQTSSSFLGLDKIKQLFCAEEECELLKQMRESVEIEQPEKHKN</sequence>
<feature type="region of interest" description="Disordered" evidence="1">
    <location>
        <begin position="258"/>
        <end position="301"/>
    </location>
</feature>
<feature type="compositionally biased region" description="Low complexity" evidence="1">
    <location>
        <begin position="378"/>
        <end position="399"/>
    </location>
</feature>
<feature type="compositionally biased region" description="Polar residues" evidence="1">
    <location>
        <begin position="1"/>
        <end position="12"/>
    </location>
</feature>
<evidence type="ECO:0000313" key="2">
    <source>
        <dbReference type="EMBL" id="EAU81037.2"/>
    </source>
</evidence>
<accession>A8PEF3</accession>
<dbReference type="InParanoid" id="A8PEF3"/>
<name>A8PEF3_COPC7</name>
<dbReference type="AlphaFoldDB" id="A8PEF3"/>
<proteinExistence type="predicted"/>
<evidence type="ECO:0000313" key="3">
    <source>
        <dbReference type="Proteomes" id="UP000001861"/>
    </source>
</evidence>
<dbReference type="EMBL" id="AACS02000007">
    <property type="protein sequence ID" value="EAU81037.2"/>
    <property type="molecule type" value="Genomic_DNA"/>
</dbReference>
<feature type="compositionally biased region" description="Polar residues" evidence="1">
    <location>
        <begin position="280"/>
        <end position="289"/>
    </location>
</feature>
<protein>
    <submittedName>
        <fullName evidence="2">Uncharacterized protein</fullName>
    </submittedName>
</protein>
<reference evidence="2 3" key="1">
    <citation type="journal article" date="2010" name="Proc. Natl. Acad. Sci. U.S.A.">
        <title>Insights into evolution of multicellular fungi from the assembled chromosomes of the mushroom Coprinopsis cinerea (Coprinus cinereus).</title>
        <authorList>
            <person name="Stajich J.E."/>
            <person name="Wilke S.K."/>
            <person name="Ahren D."/>
            <person name="Au C.H."/>
            <person name="Birren B.W."/>
            <person name="Borodovsky M."/>
            <person name="Burns C."/>
            <person name="Canback B."/>
            <person name="Casselton L.A."/>
            <person name="Cheng C.K."/>
            <person name="Deng J."/>
            <person name="Dietrich F.S."/>
            <person name="Fargo D.C."/>
            <person name="Farman M.L."/>
            <person name="Gathman A.C."/>
            <person name="Goldberg J."/>
            <person name="Guigo R."/>
            <person name="Hoegger P.J."/>
            <person name="Hooker J.B."/>
            <person name="Huggins A."/>
            <person name="James T.Y."/>
            <person name="Kamada T."/>
            <person name="Kilaru S."/>
            <person name="Kodira C."/>
            <person name="Kues U."/>
            <person name="Kupfer D."/>
            <person name="Kwan H.S."/>
            <person name="Lomsadze A."/>
            <person name="Li W."/>
            <person name="Lilly W.W."/>
            <person name="Ma L.J."/>
            <person name="Mackey A.J."/>
            <person name="Manning G."/>
            <person name="Martin F."/>
            <person name="Muraguchi H."/>
            <person name="Natvig D.O."/>
            <person name="Palmerini H."/>
            <person name="Ramesh M.A."/>
            <person name="Rehmeyer C.J."/>
            <person name="Roe B.A."/>
            <person name="Shenoy N."/>
            <person name="Stanke M."/>
            <person name="Ter-Hovhannisyan V."/>
            <person name="Tunlid A."/>
            <person name="Velagapudi R."/>
            <person name="Vision T.J."/>
            <person name="Zeng Q."/>
            <person name="Zolan M.E."/>
            <person name="Pukkila P.J."/>
        </authorList>
    </citation>
    <scope>NUCLEOTIDE SEQUENCE [LARGE SCALE GENOMIC DNA]</scope>
    <source>
        <strain evidence="3">Okayama-7 / 130 / ATCC MYA-4618 / FGSC 9003</strain>
    </source>
</reference>
<keyword evidence="3" id="KW-1185">Reference proteome</keyword>
<dbReference type="VEuPathDB" id="FungiDB:CC1G_10156"/>
<comment type="caution">
    <text evidence="2">The sequence shown here is derived from an EMBL/GenBank/DDBJ whole genome shotgun (WGS) entry which is preliminary data.</text>
</comment>
<dbReference type="KEGG" id="cci:CC1G_10156"/>
<dbReference type="Proteomes" id="UP000001861">
    <property type="component" value="Unassembled WGS sequence"/>
</dbReference>
<feature type="compositionally biased region" description="Low complexity" evidence="1">
    <location>
        <begin position="270"/>
        <end position="279"/>
    </location>
</feature>
<dbReference type="GeneID" id="6017437"/>
<dbReference type="RefSeq" id="XP_001840782.2">
    <property type="nucleotide sequence ID" value="XM_001840730.2"/>
</dbReference>